<dbReference type="PRINTS" id="PR00348">
    <property type="entry name" value="UBIQUITIN"/>
</dbReference>
<dbReference type="SUPFAM" id="SSF54236">
    <property type="entry name" value="Ubiquitin-like"/>
    <property type="match status" value="1"/>
</dbReference>
<proteinExistence type="predicted"/>
<feature type="domain" description="Ubiquitin-like" evidence="2">
    <location>
        <begin position="2"/>
        <end position="57"/>
    </location>
</feature>
<keyword evidence="4" id="KW-1185">Reference proteome</keyword>
<gene>
    <name evidence="3" type="ORF">Scep_023225</name>
</gene>
<protein>
    <recommendedName>
        <fullName evidence="2">Ubiquitin-like domain-containing protein</fullName>
    </recommendedName>
</protein>
<name>A0AAP0HXD5_9MAGN</name>
<feature type="compositionally biased region" description="Low complexity" evidence="1">
    <location>
        <begin position="125"/>
        <end position="135"/>
    </location>
</feature>
<feature type="compositionally biased region" description="Basic and acidic residues" evidence="1">
    <location>
        <begin position="136"/>
        <end position="152"/>
    </location>
</feature>
<dbReference type="InterPro" id="IPR019956">
    <property type="entry name" value="Ubiquitin_dom"/>
</dbReference>
<dbReference type="SMART" id="SM00213">
    <property type="entry name" value="UBQ"/>
    <property type="match status" value="1"/>
</dbReference>
<dbReference type="Gene3D" id="3.10.20.90">
    <property type="entry name" value="Phosphatidylinositol 3-kinase Catalytic Subunit, Chain A, domain 1"/>
    <property type="match status" value="1"/>
</dbReference>
<accession>A0AAP0HXD5</accession>
<evidence type="ECO:0000259" key="2">
    <source>
        <dbReference type="PROSITE" id="PS50053"/>
    </source>
</evidence>
<reference evidence="3 4" key="1">
    <citation type="submission" date="2024-01" db="EMBL/GenBank/DDBJ databases">
        <title>Genome assemblies of Stephania.</title>
        <authorList>
            <person name="Yang L."/>
        </authorList>
    </citation>
    <scope>NUCLEOTIDE SEQUENCE [LARGE SCALE GENOMIC DNA]</scope>
    <source>
        <strain evidence="3">JXDWG</strain>
        <tissue evidence="3">Leaf</tissue>
    </source>
</reference>
<dbReference type="InterPro" id="IPR029071">
    <property type="entry name" value="Ubiquitin-like_domsf"/>
</dbReference>
<sequence>MNTIDVLTLTGKRMRFEIDRSHTLRDLQRAVQDAEGLPSHQQRLVFRDRQLEGGSSILYQIEKIRDLMGEEVRASSLIEIVVVLRLIGGGNRIHHRPLDQSSSSDDDDDDQISGRKLTRIKRISIESSSSGQSSDSKFDDDRNRDLPKEPTKPRAPPPKPKEPPKPRAPPPLPQISQNNGISSTNLALVQYSSETSFSRDRLKKFGFGAKTASPLEGLSITETGSGSEEINESDIGKVKHTIEGGESQVLFNISVFSGWHFQMAQPPQTSTKN</sequence>
<evidence type="ECO:0000313" key="4">
    <source>
        <dbReference type="Proteomes" id="UP001419268"/>
    </source>
</evidence>
<dbReference type="PROSITE" id="PS50053">
    <property type="entry name" value="UBIQUITIN_2"/>
    <property type="match status" value="1"/>
</dbReference>
<evidence type="ECO:0000313" key="3">
    <source>
        <dbReference type="EMBL" id="KAK9099795.1"/>
    </source>
</evidence>
<feature type="region of interest" description="Disordered" evidence="1">
    <location>
        <begin position="92"/>
        <end position="179"/>
    </location>
</feature>
<comment type="caution">
    <text evidence="3">The sequence shown here is derived from an EMBL/GenBank/DDBJ whole genome shotgun (WGS) entry which is preliminary data.</text>
</comment>
<organism evidence="3 4">
    <name type="scientific">Stephania cephalantha</name>
    <dbReference type="NCBI Taxonomy" id="152367"/>
    <lineage>
        <taxon>Eukaryota</taxon>
        <taxon>Viridiplantae</taxon>
        <taxon>Streptophyta</taxon>
        <taxon>Embryophyta</taxon>
        <taxon>Tracheophyta</taxon>
        <taxon>Spermatophyta</taxon>
        <taxon>Magnoliopsida</taxon>
        <taxon>Ranunculales</taxon>
        <taxon>Menispermaceae</taxon>
        <taxon>Menispermoideae</taxon>
        <taxon>Cissampelideae</taxon>
        <taxon>Stephania</taxon>
    </lineage>
</organism>
<dbReference type="Pfam" id="PF00240">
    <property type="entry name" value="ubiquitin"/>
    <property type="match status" value="1"/>
</dbReference>
<dbReference type="AlphaFoldDB" id="A0AAP0HXD5"/>
<dbReference type="EMBL" id="JBBNAG010000010">
    <property type="protein sequence ID" value="KAK9099795.1"/>
    <property type="molecule type" value="Genomic_DNA"/>
</dbReference>
<evidence type="ECO:0000256" key="1">
    <source>
        <dbReference type="SAM" id="MobiDB-lite"/>
    </source>
</evidence>
<dbReference type="Proteomes" id="UP001419268">
    <property type="component" value="Unassembled WGS sequence"/>
</dbReference>
<dbReference type="InterPro" id="IPR000626">
    <property type="entry name" value="Ubiquitin-like_dom"/>
</dbReference>